<dbReference type="InterPro" id="IPR006594">
    <property type="entry name" value="LisH"/>
</dbReference>
<gene>
    <name evidence="2" type="ORF">WOLCODRAFT_163612</name>
</gene>
<reference evidence="2 3" key="1">
    <citation type="journal article" date="2012" name="Science">
        <title>The Paleozoic origin of enzymatic lignin decomposition reconstructed from 31 fungal genomes.</title>
        <authorList>
            <person name="Floudas D."/>
            <person name="Binder M."/>
            <person name="Riley R."/>
            <person name="Barry K."/>
            <person name="Blanchette R.A."/>
            <person name="Henrissat B."/>
            <person name="Martinez A.T."/>
            <person name="Otillar R."/>
            <person name="Spatafora J.W."/>
            <person name="Yadav J.S."/>
            <person name="Aerts A."/>
            <person name="Benoit I."/>
            <person name="Boyd A."/>
            <person name="Carlson A."/>
            <person name="Copeland A."/>
            <person name="Coutinho P.M."/>
            <person name="de Vries R.P."/>
            <person name="Ferreira P."/>
            <person name="Findley K."/>
            <person name="Foster B."/>
            <person name="Gaskell J."/>
            <person name="Glotzer D."/>
            <person name="Gorecki P."/>
            <person name="Heitman J."/>
            <person name="Hesse C."/>
            <person name="Hori C."/>
            <person name="Igarashi K."/>
            <person name="Jurgens J.A."/>
            <person name="Kallen N."/>
            <person name="Kersten P."/>
            <person name="Kohler A."/>
            <person name="Kuees U."/>
            <person name="Kumar T.K.A."/>
            <person name="Kuo A."/>
            <person name="LaButti K."/>
            <person name="Larrondo L.F."/>
            <person name="Lindquist E."/>
            <person name="Ling A."/>
            <person name="Lombard V."/>
            <person name="Lucas S."/>
            <person name="Lundell T."/>
            <person name="Martin R."/>
            <person name="McLaughlin D.J."/>
            <person name="Morgenstern I."/>
            <person name="Morin E."/>
            <person name="Murat C."/>
            <person name="Nagy L.G."/>
            <person name="Nolan M."/>
            <person name="Ohm R.A."/>
            <person name="Patyshakuliyeva A."/>
            <person name="Rokas A."/>
            <person name="Ruiz-Duenas F.J."/>
            <person name="Sabat G."/>
            <person name="Salamov A."/>
            <person name="Samejima M."/>
            <person name="Schmutz J."/>
            <person name="Slot J.C."/>
            <person name="St John F."/>
            <person name="Stenlid J."/>
            <person name="Sun H."/>
            <person name="Sun S."/>
            <person name="Syed K."/>
            <person name="Tsang A."/>
            <person name="Wiebenga A."/>
            <person name="Young D."/>
            <person name="Pisabarro A."/>
            <person name="Eastwood D.C."/>
            <person name="Martin F."/>
            <person name="Cullen D."/>
            <person name="Grigoriev I.V."/>
            <person name="Hibbett D.S."/>
        </authorList>
    </citation>
    <scope>NUCLEOTIDE SEQUENCE [LARGE SCALE GENOMIC DNA]</scope>
    <source>
        <strain evidence="2 3">MD-104</strain>
    </source>
</reference>
<feature type="region of interest" description="Disordered" evidence="1">
    <location>
        <begin position="86"/>
        <end position="123"/>
    </location>
</feature>
<sequence>MPVATTAEHNGASQNADDAPLDWTGEGMFNLYLYEALCKRKLYKSAEAFRLEAGINPAVAPPIRSKEGLLFEYFAVLMTYMEATPKVTTGSQPEAPPSQKGKVKAERTSPIFKGAGRGTTLPSSVAAVSNRDVTSGLPDILSEHALWRFEPSNVAEDALSPRAWTVRAPSQEIEAQQNEAMFQQLFGDLIDINRASPMTGVETMSGGLPPLHQPSLNLYEMTSSASQPRLFPQESSFLPSDQEMLNMFGLLPEMEQDAMMPVPS</sequence>
<organism evidence="2 3">
    <name type="scientific">Wolfiporia cocos (strain MD-104)</name>
    <name type="common">Brown rot fungus</name>
    <dbReference type="NCBI Taxonomy" id="742152"/>
    <lineage>
        <taxon>Eukaryota</taxon>
        <taxon>Fungi</taxon>
        <taxon>Dikarya</taxon>
        <taxon>Basidiomycota</taxon>
        <taxon>Agaricomycotina</taxon>
        <taxon>Agaricomycetes</taxon>
        <taxon>Polyporales</taxon>
        <taxon>Phaeolaceae</taxon>
        <taxon>Wolfiporia</taxon>
    </lineage>
</organism>
<evidence type="ECO:0000313" key="2">
    <source>
        <dbReference type="EMBL" id="PCH42218.1"/>
    </source>
</evidence>
<dbReference type="PROSITE" id="PS50896">
    <property type="entry name" value="LISH"/>
    <property type="match status" value="1"/>
</dbReference>
<dbReference type="STRING" id="742152.A0A2H3JWJ1"/>
<dbReference type="Proteomes" id="UP000218811">
    <property type="component" value="Unassembled WGS sequence"/>
</dbReference>
<evidence type="ECO:0000313" key="3">
    <source>
        <dbReference type="Proteomes" id="UP000218811"/>
    </source>
</evidence>
<keyword evidence="3" id="KW-1185">Reference proteome</keyword>
<dbReference type="EMBL" id="KB468124">
    <property type="protein sequence ID" value="PCH42218.1"/>
    <property type="molecule type" value="Genomic_DNA"/>
</dbReference>
<protein>
    <submittedName>
        <fullName evidence="2">Uncharacterized protein</fullName>
    </submittedName>
</protein>
<accession>A0A2H3JWJ1</accession>
<evidence type="ECO:0000256" key="1">
    <source>
        <dbReference type="SAM" id="MobiDB-lite"/>
    </source>
</evidence>
<name>A0A2H3JWJ1_WOLCO</name>
<dbReference type="AlphaFoldDB" id="A0A2H3JWJ1"/>
<dbReference type="OrthoDB" id="5600002at2759"/>
<proteinExistence type="predicted"/>